<dbReference type="Proteomes" id="UP000183085">
    <property type="component" value="Unassembled WGS sequence"/>
</dbReference>
<evidence type="ECO:0000256" key="7">
    <source>
        <dbReference type="ARBA" id="ARBA00022840"/>
    </source>
</evidence>
<evidence type="ECO:0000256" key="4">
    <source>
        <dbReference type="ARBA" id="ARBA00022679"/>
    </source>
</evidence>
<proteinExistence type="predicted"/>
<dbReference type="EC" id="2.7.13.3" evidence="2"/>
<evidence type="ECO:0000313" key="14">
    <source>
        <dbReference type="EMBL" id="OIP36986.1"/>
    </source>
</evidence>
<dbReference type="CDD" id="cd00130">
    <property type="entry name" value="PAS"/>
    <property type="match status" value="1"/>
</dbReference>
<dbReference type="STRING" id="1817895.AUJ95_08855"/>
<dbReference type="InterPro" id="IPR004358">
    <property type="entry name" value="Sig_transdc_His_kin-like_C"/>
</dbReference>
<evidence type="ECO:0000256" key="1">
    <source>
        <dbReference type="ARBA" id="ARBA00000085"/>
    </source>
</evidence>
<evidence type="ECO:0000256" key="5">
    <source>
        <dbReference type="ARBA" id="ARBA00022741"/>
    </source>
</evidence>
<dbReference type="SMART" id="SM00388">
    <property type="entry name" value="HisKA"/>
    <property type="match status" value="1"/>
</dbReference>
<evidence type="ECO:0000256" key="6">
    <source>
        <dbReference type="ARBA" id="ARBA00022777"/>
    </source>
</evidence>
<evidence type="ECO:0000313" key="15">
    <source>
        <dbReference type="Proteomes" id="UP000183085"/>
    </source>
</evidence>
<dbReference type="GO" id="GO:0000155">
    <property type="term" value="F:phosphorelay sensor kinase activity"/>
    <property type="evidence" value="ECO:0007669"/>
    <property type="project" value="InterPro"/>
</dbReference>
<dbReference type="NCBIfam" id="TIGR00229">
    <property type="entry name" value="sensory_box"/>
    <property type="match status" value="1"/>
</dbReference>
<dbReference type="InterPro" id="IPR036890">
    <property type="entry name" value="HATPase_C_sf"/>
</dbReference>
<evidence type="ECO:0000259" key="13">
    <source>
        <dbReference type="PROSITE" id="PS50113"/>
    </source>
</evidence>
<dbReference type="PRINTS" id="PR00344">
    <property type="entry name" value="BCTRLSENSOR"/>
</dbReference>
<protein>
    <recommendedName>
        <fullName evidence="2">histidine kinase</fullName>
        <ecNumber evidence="2">2.7.13.3</ecNumber>
    </recommendedName>
</protein>
<name>A0A1J5DXE3_9BACT</name>
<dbReference type="PROSITE" id="PS50112">
    <property type="entry name" value="PAS"/>
    <property type="match status" value="1"/>
</dbReference>
<dbReference type="SUPFAM" id="SSF55785">
    <property type="entry name" value="PYP-like sensor domain (PAS domain)"/>
    <property type="match status" value="1"/>
</dbReference>
<dbReference type="Pfam" id="PF02518">
    <property type="entry name" value="HATPase_c"/>
    <property type="match status" value="1"/>
</dbReference>
<dbReference type="Pfam" id="PF00072">
    <property type="entry name" value="Response_reg"/>
    <property type="match status" value="1"/>
</dbReference>
<feature type="modified residue" description="4-aspartylphosphate" evidence="9">
    <location>
        <position position="79"/>
    </location>
</feature>
<dbReference type="InterPro" id="IPR003594">
    <property type="entry name" value="HATPase_dom"/>
</dbReference>
<organism evidence="14 15">
    <name type="scientific">Candidatus Desantisbacteria bacterium CG2_30_40_21</name>
    <dbReference type="NCBI Taxonomy" id="1817895"/>
    <lineage>
        <taxon>Bacteria</taxon>
        <taxon>Candidatus Desantisiibacteriota</taxon>
    </lineage>
</organism>
<dbReference type="GO" id="GO:0005524">
    <property type="term" value="F:ATP binding"/>
    <property type="evidence" value="ECO:0007669"/>
    <property type="project" value="UniProtKB-KW"/>
</dbReference>
<feature type="domain" description="PAC" evidence="13">
    <location>
        <begin position="228"/>
        <end position="280"/>
    </location>
</feature>
<dbReference type="PROSITE" id="PS50109">
    <property type="entry name" value="HIS_KIN"/>
    <property type="match status" value="1"/>
</dbReference>
<evidence type="ECO:0000259" key="10">
    <source>
        <dbReference type="PROSITE" id="PS50109"/>
    </source>
</evidence>
<evidence type="ECO:0000256" key="2">
    <source>
        <dbReference type="ARBA" id="ARBA00012438"/>
    </source>
</evidence>
<dbReference type="Pfam" id="PF00512">
    <property type="entry name" value="HisKA"/>
    <property type="match status" value="1"/>
</dbReference>
<feature type="domain" description="PAS" evidence="12">
    <location>
        <begin position="156"/>
        <end position="226"/>
    </location>
</feature>
<keyword evidence="3 9" id="KW-0597">Phosphoprotein</keyword>
<evidence type="ECO:0000259" key="11">
    <source>
        <dbReference type="PROSITE" id="PS50110"/>
    </source>
</evidence>
<comment type="catalytic activity">
    <reaction evidence="1">
        <text>ATP + protein L-histidine = ADP + protein N-phospho-L-histidine.</text>
        <dbReference type="EC" id="2.7.13.3"/>
    </reaction>
</comment>
<gene>
    <name evidence="14" type="ORF">AUJ95_08855</name>
</gene>
<keyword evidence="6" id="KW-0418">Kinase</keyword>
<dbReference type="SMART" id="SM00387">
    <property type="entry name" value="HATPase_c"/>
    <property type="match status" value="1"/>
</dbReference>
<dbReference type="Gene3D" id="3.30.450.20">
    <property type="entry name" value="PAS domain"/>
    <property type="match status" value="1"/>
</dbReference>
<dbReference type="SUPFAM" id="SSF47384">
    <property type="entry name" value="Homodimeric domain of signal transducing histidine kinase"/>
    <property type="match status" value="1"/>
</dbReference>
<evidence type="ECO:0000256" key="3">
    <source>
        <dbReference type="ARBA" id="ARBA00022553"/>
    </source>
</evidence>
<dbReference type="PROSITE" id="PS50113">
    <property type="entry name" value="PAC"/>
    <property type="match status" value="1"/>
</dbReference>
<evidence type="ECO:0000259" key="12">
    <source>
        <dbReference type="PROSITE" id="PS50112"/>
    </source>
</evidence>
<dbReference type="InterPro" id="IPR011006">
    <property type="entry name" value="CheY-like_superfamily"/>
</dbReference>
<dbReference type="AlphaFoldDB" id="A0A1J5DXE3"/>
<dbReference type="InterPro" id="IPR000014">
    <property type="entry name" value="PAS"/>
</dbReference>
<dbReference type="Pfam" id="PF13426">
    <property type="entry name" value="PAS_9"/>
    <property type="match status" value="1"/>
</dbReference>
<sequence>MWLNADFWKFEALFCEFIKICILPESKKILLVEDNPDDVFIIRRILSKATEGLELEVATTGAEALEKFSAGSFDCLVLDYNLPDTNALEFLQHERFPDIPTIILTGLKDERLLTGALKLGVVNFLAKDEISGDILPNAILNALSSKQKSQFLEQKKERIYEGLMESMGQGLFALDLNNNIVLTNQRIAEILDYQEFELLGKPVFNLIDAREIETFWNEYSKIKSGKKTNFEITLISKTKNEIHAFINQTPLFDNNGVFNGSLSLVTDITNLKEIEKKLRETEKLTMMSQLASEVAHEIRNPLAVIKSGLYLLRKTLSAGREAGLEPFPTDEGISRIDRAVDRVEAYVDNLLNLSKPPSLNLKTVGINALIEEFLAEIPHEIFSNIEVVKELGDDLPQVKVDTEKLKQVFINLTKNASEAMQGKGKIQINTCRLQIIEKEFIQLTFEDTGYGISEEIIEKIFDPFYTTKTKGTGLGLAICKKIIDAHQGKIEVKSRVGVGTTIVIWLPISSLDNTKQIVDKSLCFMI</sequence>
<dbReference type="Gene3D" id="3.30.565.10">
    <property type="entry name" value="Histidine kinase-like ATPase, C-terminal domain"/>
    <property type="match status" value="1"/>
</dbReference>
<dbReference type="InterPro" id="IPR005467">
    <property type="entry name" value="His_kinase_dom"/>
</dbReference>
<dbReference type="PANTHER" id="PTHR43065:SF10">
    <property type="entry name" value="PEROXIDE STRESS-ACTIVATED HISTIDINE KINASE MAK3"/>
    <property type="match status" value="1"/>
</dbReference>
<dbReference type="SUPFAM" id="SSF55874">
    <property type="entry name" value="ATPase domain of HSP90 chaperone/DNA topoisomerase II/histidine kinase"/>
    <property type="match status" value="1"/>
</dbReference>
<dbReference type="PROSITE" id="PS50110">
    <property type="entry name" value="RESPONSE_REGULATORY"/>
    <property type="match status" value="1"/>
</dbReference>
<feature type="domain" description="Response regulatory" evidence="11">
    <location>
        <begin position="28"/>
        <end position="142"/>
    </location>
</feature>
<dbReference type="SUPFAM" id="SSF52172">
    <property type="entry name" value="CheY-like"/>
    <property type="match status" value="1"/>
</dbReference>
<comment type="caution">
    <text evidence="14">The sequence shown here is derived from an EMBL/GenBank/DDBJ whole genome shotgun (WGS) entry which is preliminary data.</text>
</comment>
<dbReference type="SMART" id="SM00091">
    <property type="entry name" value="PAS"/>
    <property type="match status" value="1"/>
</dbReference>
<keyword evidence="4" id="KW-0808">Transferase</keyword>
<feature type="domain" description="Histidine kinase" evidence="10">
    <location>
        <begin position="293"/>
        <end position="510"/>
    </location>
</feature>
<dbReference type="InterPro" id="IPR003661">
    <property type="entry name" value="HisK_dim/P_dom"/>
</dbReference>
<dbReference type="Gene3D" id="3.40.50.2300">
    <property type="match status" value="1"/>
</dbReference>
<dbReference type="PANTHER" id="PTHR43065">
    <property type="entry name" value="SENSOR HISTIDINE KINASE"/>
    <property type="match status" value="1"/>
</dbReference>
<keyword evidence="5" id="KW-0547">Nucleotide-binding</keyword>
<dbReference type="InterPro" id="IPR035965">
    <property type="entry name" value="PAS-like_dom_sf"/>
</dbReference>
<keyword evidence="7" id="KW-0067">ATP-binding</keyword>
<dbReference type="InterPro" id="IPR036097">
    <property type="entry name" value="HisK_dim/P_sf"/>
</dbReference>
<dbReference type="CDD" id="cd00082">
    <property type="entry name" value="HisKA"/>
    <property type="match status" value="1"/>
</dbReference>
<accession>A0A1J5DXE3</accession>
<keyword evidence="8" id="KW-0902">Two-component regulatory system</keyword>
<dbReference type="SMART" id="SM00448">
    <property type="entry name" value="REC"/>
    <property type="match status" value="1"/>
</dbReference>
<dbReference type="InterPro" id="IPR001789">
    <property type="entry name" value="Sig_transdc_resp-reg_receiver"/>
</dbReference>
<dbReference type="CDD" id="cd00156">
    <property type="entry name" value="REC"/>
    <property type="match status" value="1"/>
</dbReference>
<dbReference type="EMBL" id="MNYI01000228">
    <property type="protein sequence ID" value="OIP36986.1"/>
    <property type="molecule type" value="Genomic_DNA"/>
</dbReference>
<evidence type="ECO:0000256" key="9">
    <source>
        <dbReference type="PROSITE-ProRule" id="PRU00169"/>
    </source>
</evidence>
<dbReference type="Gene3D" id="1.10.287.130">
    <property type="match status" value="1"/>
</dbReference>
<evidence type="ECO:0000256" key="8">
    <source>
        <dbReference type="ARBA" id="ARBA00023012"/>
    </source>
</evidence>
<reference evidence="14 15" key="1">
    <citation type="journal article" date="2016" name="Environ. Microbiol.">
        <title>Genomic resolution of a cold subsurface aquifer community provides metabolic insights for novel microbes adapted to high CO concentrations.</title>
        <authorList>
            <person name="Probst A.J."/>
            <person name="Castelle C.J."/>
            <person name="Singh A."/>
            <person name="Brown C.T."/>
            <person name="Anantharaman K."/>
            <person name="Sharon I."/>
            <person name="Hug L.A."/>
            <person name="Burstein D."/>
            <person name="Emerson J.B."/>
            <person name="Thomas B.C."/>
            <person name="Banfield J.F."/>
        </authorList>
    </citation>
    <scope>NUCLEOTIDE SEQUENCE [LARGE SCALE GENOMIC DNA]</scope>
    <source>
        <strain evidence="14">CG2_30_40_21</strain>
    </source>
</reference>
<dbReference type="InterPro" id="IPR000700">
    <property type="entry name" value="PAS-assoc_C"/>
</dbReference>